<dbReference type="InterPro" id="IPR006225">
    <property type="entry name" value="PsdUridine_synth_RluC/D"/>
</dbReference>
<dbReference type="SUPFAM" id="SSF55120">
    <property type="entry name" value="Pseudouridine synthase"/>
    <property type="match status" value="1"/>
</dbReference>
<dbReference type="PANTHER" id="PTHR21600:SF87">
    <property type="entry name" value="RNA PSEUDOURIDYLATE SYNTHASE DOMAIN-CONTAINING PROTEIN 1"/>
    <property type="match status" value="1"/>
</dbReference>
<evidence type="ECO:0000259" key="4">
    <source>
        <dbReference type="Pfam" id="PF00849"/>
    </source>
</evidence>
<evidence type="ECO:0000256" key="2">
    <source>
        <dbReference type="ARBA" id="ARBA00010876"/>
    </source>
</evidence>
<name>A0ABY6H268_9LACO</name>
<gene>
    <name evidence="5" type="ORF">OFW50_07975</name>
</gene>
<reference evidence="5" key="1">
    <citation type="submission" date="2022-10" db="EMBL/GenBank/DDBJ databases">
        <title>Comparative genomic analysis and in-vitro probiotic properties of the potential probiotic L. chiayiensis AACE 3.</title>
        <authorList>
            <person name="Kang X."/>
        </authorList>
    </citation>
    <scope>NUCLEOTIDE SEQUENCE</scope>
    <source>
        <strain evidence="5">AACE 3</strain>
    </source>
</reference>
<comment type="function">
    <text evidence="3">Responsible for synthesis of pseudouridine from uracil.</text>
</comment>
<dbReference type="PANTHER" id="PTHR21600">
    <property type="entry name" value="MITOCHONDRIAL RNA PSEUDOURIDINE SYNTHASE"/>
    <property type="match status" value="1"/>
</dbReference>
<accession>A0ABY6H268</accession>
<dbReference type="RefSeq" id="WP_263932443.1">
    <property type="nucleotide sequence ID" value="NZ_CP107523.1"/>
</dbReference>
<evidence type="ECO:0000313" key="5">
    <source>
        <dbReference type="EMBL" id="UYN55446.1"/>
    </source>
</evidence>
<protein>
    <recommendedName>
        <fullName evidence="3">Pseudouridine synthase</fullName>
        <ecNumber evidence="3">5.4.99.-</ecNumber>
    </recommendedName>
</protein>
<dbReference type="InterPro" id="IPR006145">
    <property type="entry name" value="PsdUridine_synth_RsuA/RluA"/>
</dbReference>
<feature type="domain" description="Pseudouridine synthase RsuA/RluA-like" evidence="4">
    <location>
        <begin position="84"/>
        <end position="230"/>
    </location>
</feature>
<organism evidence="5 6">
    <name type="scientific">Lacticaseibacillus chiayiensis</name>
    <dbReference type="NCBI Taxonomy" id="2100821"/>
    <lineage>
        <taxon>Bacteria</taxon>
        <taxon>Bacillati</taxon>
        <taxon>Bacillota</taxon>
        <taxon>Bacilli</taxon>
        <taxon>Lactobacillales</taxon>
        <taxon>Lactobacillaceae</taxon>
        <taxon>Lacticaseibacillus</taxon>
    </lineage>
</organism>
<keyword evidence="3" id="KW-0413">Isomerase</keyword>
<dbReference type="EC" id="5.4.99.-" evidence="3"/>
<comment type="catalytic activity">
    <reaction evidence="1 3">
        <text>a uridine in RNA = a pseudouridine in RNA</text>
        <dbReference type="Rhea" id="RHEA:48348"/>
        <dbReference type="Rhea" id="RHEA-COMP:12068"/>
        <dbReference type="Rhea" id="RHEA-COMP:12069"/>
        <dbReference type="ChEBI" id="CHEBI:65314"/>
        <dbReference type="ChEBI" id="CHEBI:65315"/>
    </reaction>
</comment>
<dbReference type="Gene3D" id="3.30.2350.10">
    <property type="entry name" value="Pseudouridine synthase"/>
    <property type="match status" value="1"/>
</dbReference>
<dbReference type="CDD" id="cd02869">
    <property type="entry name" value="PseudoU_synth_RluA_like"/>
    <property type="match status" value="1"/>
</dbReference>
<dbReference type="Proteomes" id="UP001164790">
    <property type="component" value="Chromosome"/>
</dbReference>
<keyword evidence="6" id="KW-1185">Reference proteome</keyword>
<dbReference type="NCBIfam" id="TIGR00005">
    <property type="entry name" value="rluA_subfam"/>
    <property type="match status" value="1"/>
</dbReference>
<sequence length="276" mass="31149">MLFQTTAIAQTHASLREQLQSWLIPRKRQHQMRIARSIQVNGHYRHFNESIITGDRITMTYDEPLQLAYVPETPHLKICYEDDDLLIVDKPAGIKTHPNQPGETGTLMNQAAAYLAPSPALITHRLDMATSGLLVIAKNPLAQAIINRQLATRSMHRDYLAVVQRGIAQKGCIRAAIGRDPEDKRKRMIRPDGFPAVTHYRRIAETSTTATVLLQLETGRTHQIRVHLASIGYPIIGDPLYTDLSSEPRMRLHAYQVRLTKPLSDEEITVISPTPF</sequence>
<evidence type="ECO:0000256" key="3">
    <source>
        <dbReference type="RuleBase" id="RU362028"/>
    </source>
</evidence>
<comment type="similarity">
    <text evidence="2 3">Belongs to the pseudouridine synthase RluA family.</text>
</comment>
<evidence type="ECO:0000313" key="6">
    <source>
        <dbReference type="Proteomes" id="UP001164790"/>
    </source>
</evidence>
<dbReference type="Pfam" id="PF00849">
    <property type="entry name" value="PseudoU_synth_2"/>
    <property type="match status" value="1"/>
</dbReference>
<dbReference type="InterPro" id="IPR020103">
    <property type="entry name" value="PsdUridine_synth_cat_dom_sf"/>
</dbReference>
<dbReference type="InterPro" id="IPR050188">
    <property type="entry name" value="RluA_PseudoU_synthase"/>
</dbReference>
<dbReference type="EMBL" id="CP107523">
    <property type="protein sequence ID" value="UYN55446.1"/>
    <property type="molecule type" value="Genomic_DNA"/>
</dbReference>
<proteinExistence type="inferred from homology"/>
<evidence type="ECO:0000256" key="1">
    <source>
        <dbReference type="ARBA" id="ARBA00000073"/>
    </source>
</evidence>